<evidence type="ECO:0000256" key="1">
    <source>
        <dbReference type="ARBA" id="ARBA00004383"/>
    </source>
</evidence>
<proteinExistence type="inferred from homology"/>
<keyword evidence="4" id="KW-1003">Cell membrane</keyword>
<dbReference type="PANTHER" id="PTHR33446">
    <property type="entry name" value="PROTEIN TONB-RELATED"/>
    <property type="match status" value="1"/>
</dbReference>
<evidence type="ECO:0000259" key="12">
    <source>
        <dbReference type="PROSITE" id="PS52015"/>
    </source>
</evidence>
<dbReference type="InterPro" id="IPR051045">
    <property type="entry name" value="TonB-dependent_transducer"/>
</dbReference>
<evidence type="ECO:0000256" key="2">
    <source>
        <dbReference type="ARBA" id="ARBA00006555"/>
    </source>
</evidence>
<dbReference type="NCBIfam" id="TIGR01352">
    <property type="entry name" value="tonB_Cterm"/>
    <property type="match status" value="1"/>
</dbReference>
<comment type="similarity">
    <text evidence="2">Belongs to the TonB family.</text>
</comment>
<sequence>MSASARPQTLPGFAGPGENGTRLFHLAYERHIATEARRLRRLYALSLVAAALGGLTGMGLLLHHTPPPPLPYSPPPAAIAIDLAPEPARIQAPPLEKPPGPPPVPEPPAKPPEIMAPPSPVPIPPVAVPEKIRSAPLHRKPREAHPVIRPTPPGVPTQATSDTAPPPSDAPPSTVSAQAAKGPPSRRDASESPASWQGAVLARLERVKRYPAEAQSDRQEGTALLRFSMDRNGHVLSAGLVRKTGYTLLDEETLALVRRAEPLPAPPDTIRGTILTLTVPIEFFMNER</sequence>
<evidence type="ECO:0000256" key="10">
    <source>
        <dbReference type="SAM" id="MobiDB-lite"/>
    </source>
</evidence>
<reference evidence="13 14" key="1">
    <citation type="submission" date="2019-07" db="EMBL/GenBank/DDBJ databases">
        <title>Whole genome shotgun sequence of Swaminathania salitolerans NBRC 104436.</title>
        <authorList>
            <person name="Hosoyama A."/>
            <person name="Uohara A."/>
            <person name="Ohji S."/>
            <person name="Ichikawa N."/>
        </authorList>
    </citation>
    <scope>NUCLEOTIDE SEQUENCE [LARGE SCALE GENOMIC DNA]</scope>
    <source>
        <strain evidence="13 14">NBRC 104436</strain>
    </source>
</reference>
<keyword evidence="5" id="KW-0997">Cell inner membrane</keyword>
<evidence type="ECO:0000256" key="3">
    <source>
        <dbReference type="ARBA" id="ARBA00022448"/>
    </source>
</evidence>
<keyword evidence="6 11" id="KW-0812">Transmembrane</keyword>
<keyword evidence="8 11" id="KW-1133">Transmembrane helix</keyword>
<evidence type="ECO:0000256" key="9">
    <source>
        <dbReference type="ARBA" id="ARBA00023136"/>
    </source>
</evidence>
<evidence type="ECO:0000313" key="13">
    <source>
        <dbReference type="EMBL" id="GEL01144.1"/>
    </source>
</evidence>
<name>A0A511BNA7_9PROT</name>
<evidence type="ECO:0000256" key="8">
    <source>
        <dbReference type="ARBA" id="ARBA00022989"/>
    </source>
</evidence>
<keyword evidence="3" id="KW-0813">Transport</keyword>
<keyword evidence="14" id="KW-1185">Reference proteome</keyword>
<dbReference type="InterPro" id="IPR037682">
    <property type="entry name" value="TonB_C"/>
</dbReference>
<dbReference type="GO" id="GO:0015031">
    <property type="term" value="P:protein transport"/>
    <property type="evidence" value="ECO:0007669"/>
    <property type="project" value="UniProtKB-KW"/>
</dbReference>
<feature type="region of interest" description="Disordered" evidence="10">
    <location>
        <begin position="90"/>
        <end position="196"/>
    </location>
</feature>
<protein>
    <recommendedName>
        <fullName evidence="12">TonB C-terminal domain-containing protein</fullName>
    </recommendedName>
</protein>
<dbReference type="PANTHER" id="PTHR33446:SF2">
    <property type="entry name" value="PROTEIN TONB"/>
    <property type="match status" value="1"/>
</dbReference>
<feature type="compositionally biased region" description="Pro residues" evidence="10">
    <location>
        <begin position="95"/>
        <end position="127"/>
    </location>
</feature>
<organism evidence="13 14">
    <name type="scientific">Swaminathania salitolerans</name>
    <dbReference type="NCBI Taxonomy" id="182838"/>
    <lineage>
        <taxon>Bacteria</taxon>
        <taxon>Pseudomonadati</taxon>
        <taxon>Pseudomonadota</taxon>
        <taxon>Alphaproteobacteria</taxon>
        <taxon>Acetobacterales</taxon>
        <taxon>Acetobacteraceae</taxon>
        <taxon>Swaminathania</taxon>
    </lineage>
</organism>
<dbReference type="Gene3D" id="3.30.1150.10">
    <property type="match status" value="1"/>
</dbReference>
<dbReference type="GO" id="GO:0055085">
    <property type="term" value="P:transmembrane transport"/>
    <property type="evidence" value="ECO:0007669"/>
    <property type="project" value="InterPro"/>
</dbReference>
<evidence type="ECO:0000313" key="14">
    <source>
        <dbReference type="Proteomes" id="UP000321405"/>
    </source>
</evidence>
<evidence type="ECO:0000256" key="7">
    <source>
        <dbReference type="ARBA" id="ARBA00022927"/>
    </source>
</evidence>
<dbReference type="Proteomes" id="UP000321405">
    <property type="component" value="Unassembled WGS sequence"/>
</dbReference>
<gene>
    <name evidence="13" type="ORF">SSA02_03070</name>
</gene>
<feature type="transmembrane region" description="Helical" evidence="11">
    <location>
        <begin position="42"/>
        <end position="62"/>
    </location>
</feature>
<dbReference type="GO" id="GO:0098797">
    <property type="term" value="C:plasma membrane protein complex"/>
    <property type="evidence" value="ECO:0007669"/>
    <property type="project" value="TreeGrafter"/>
</dbReference>
<dbReference type="AlphaFoldDB" id="A0A511BNA7"/>
<dbReference type="GO" id="GO:0031992">
    <property type="term" value="F:energy transducer activity"/>
    <property type="evidence" value="ECO:0007669"/>
    <property type="project" value="TreeGrafter"/>
</dbReference>
<evidence type="ECO:0000256" key="5">
    <source>
        <dbReference type="ARBA" id="ARBA00022519"/>
    </source>
</evidence>
<dbReference type="InterPro" id="IPR006260">
    <property type="entry name" value="TonB/TolA_C"/>
</dbReference>
<evidence type="ECO:0000256" key="4">
    <source>
        <dbReference type="ARBA" id="ARBA00022475"/>
    </source>
</evidence>
<evidence type="ECO:0000256" key="11">
    <source>
        <dbReference type="SAM" id="Phobius"/>
    </source>
</evidence>
<evidence type="ECO:0000256" key="6">
    <source>
        <dbReference type="ARBA" id="ARBA00022692"/>
    </source>
</evidence>
<comment type="caution">
    <text evidence="13">The sequence shown here is derived from an EMBL/GenBank/DDBJ whole genome shotgun (WGS) entry which is preliminary data.</text>
</comment>
<dbReference type="RefSeq" id="WP_246103549.1">
    <property type="nucleotide sequence ID" value="NZ_BJVC01000001.1"/>
</dbReference>
<feature type="domain" description="TonB C-terminal" evidence="12">
    <location>
        <begin position="195"/>
        <end position="288"/>
    </location>
</feature>
<dbReference type="SUPFAM" id="SSF74653">
    <property type="entry name" value="TolA/TonB C-terminal domain"/>
    <property type="match status" value="1"/>
</dbReference>
<dbReference type="Pfam" id="PF03544">
    <property type="entry name" value="TonB_C"/>
    <property type="match status" value="1"/>
</dbReference>
<keyword evidence="9 11" id="KW-0472">Membrane</keyword>
<accession>A0A511BNA7</accession>
<comment type="subcellular location">
    <subcellularLocation>
        <location evidence="1">Cell inner membrane</location>
        <topology evidence="1">Single-pass membrane protein</topology>
        <orientation evidence="1">Periplasmic side</orientation>
    </subcellularLocation>
</comment>
<dbReference type="EMBL" id="BJVC01000001">
    <property type="protein sequence ID" value="GEL01144.1"/>
    <property type="molecule type" value="Genomic_DNA"/>
</dbReference>
<dbReference type="PROSITE" id="PS52015">
    <property type="entry name" value="TONB_CTD"/>
    <property type="match status" value="1"/>
</dbReference>
<keyword evidence="7" id="KW-0653">Protein transport</keyword>